<organism evidence="1 2">
    <name type="scientific">Paxillus rubicundulus Ve08.2h10</name>
    <dbReference type="NCBI Taxonomy" id="930991"/>
    <lineage>
        <taxon>Eukaryota</taxon>
        <taxon>Fungi</taxon>
        <taxon>Dikarya</taxon>
        <taxon>Basidiomycota</taxon>
        <taxon>Agaricomycotina</taxon>
        <taxon>Agaricomycetes</taxon>
        <taxon>Agaricomycetidae</taxon>
        <taxon>Boletales</taxon>
        <taxon>Paxilineae</taxon>
        <taxon>Paxillaceae</taxon>
        <taxon>Paxillus</taxon>
    </lineage>
</organism>
<dbReference type="EMBL" id="KN828580">
    <property type="protein sequence ID" value="KIK74763.1"/>
    <property type="molecule type" value="Genomic_DNA"/>
</dbReference>
<dbReference type="InParanoid" id="A0A0D0CHS4"/>
<gene>
    <name evidence="1" type="ORF">PAXRUDRAFT_174687</name>
</gene>
<feature type="non-terminal residue" evidence="1">
    <location>
        <position position="1"/>
    </location>
</feature>
<dbReference type="OrthoDB" id="2689355at2759"/>
<dbReference type="STRING" id="930991.A0A0D0CHS4"/>
<name>A0A0D0CHS4_9AGAM</name>
<dbReference type="AlphaFoldDB" id="A0A0D0CHS4"/>
<dbReference type="Proteomes" id="UP000054538">
    <property type="component" value="Unassembled WGS sequence"/>
</dbReference>
<reference evidence="2" key="2">
    <citation type="submission" date="2015-01" db="EMBL/GenBank/DDBJ databases">
        <title>Evolutionary Origins and Diversification of the Mycorrhizal Mutualists.</title>
        <authorList>
            <consortium name="DOE Joint Genome Institute"/>
            <consortium name="Mycorrhizal Genomics Consortium"/>
            <person name="Kohler A."/>
            <person name="Kuo A."/>
            <person name="Nagy L.G."/>
            <person name="Floudas D."/>
            <person name="Copeland A."/>
            <person name="Barry K.W."/>
            <person name="Cichocki N."/>
            <person name="Veneault-Fourrey C."/>
            <person name="LaButti K."/>
            <person name="Lindquist E.A."/>
            <person name="Lipzen A."/>
            <person name="Lundell T."/>
            <person name="Morin E."/>
            <person name="Murat C."/>
            <person name="Riley R."/>
            <person name="Ohm R."/>
            <person name="Sun H."/>
            <person name="Tunlid A."/>
            <person name="Henrissat B."/>
            <person name="Grigoriev I.V."/>
            <person name="Hibbett D.S."/>
            <person name="Martin F."/>
        </authorList>
    </citation>
    <scope>NUCLEOTIDE SEQUENCE [LARGE SCALE GENOMIC DNA]</scope>
    <source>
        <strain evidence="2">Ve08.2h10</strain>
    </source>
</reference>
<sequence>PATSWSDTDVTTLLDLAIKEKAQARDGMNFKPQFWTNAAAIVLNPSEGIIKTSKQCKEKKTYVIVHKICNMSGLTYSLEHGANIGPQGGAVWDEFIKQNPGAKVFKWKGWCFYNKMKVLMPSKGKCSNIFHAMALEIQDPSPPAGPSN</sequence>
<evidence type="ECO:0000313" key="1">
    <source>
        <dbReference type="EMBL" id="KIK74763.1"/>
    </source>
</evidence>
<evidence type="ECO:0000313" key="2">
    <source>
        <dbReference type="Proteomes" id="UP000054538"/>
    </source>
</evidence>
<dbReference type="HOGENOM" id="CLU_082499_2_2_1"/>
<proteinExistence type="predicted"/>
<protein>
    <submittedName>
        <fullName evidence="1">Unplaced genomic scaffold scaffold_3758, whole genome shotgun sequence</fullName>
    </submittedName>
</protein>
<accession>A0A0D0CHS4</accession>
<reference evidence="1 2" key="1">
    <citation type="submission" date="2014-04" db="EMBL/GenBank/DDBJ databases">
        <authorList>
            <consortium name="DOE Joint Genome Institute"/>
            <person name="Kuo A."/>
            <person name="Kohler A."/>
            <person name="Jargeat P."/>
            <person name="Nagy L.G."/>
            <person name="Floudas D."/>
            <person name="Copeland A."/>
            <person name="Barry K.W."/>
            <person name="Cichocki N."/>
            <person name="Veneault-Fourrey C."/>
            <person name="LaButti K."/>
            <person name="Lindquist E.A."/>
            <person name="Lipzen A."/>
            <person name="Lundell T."/>
            <person name="Morin E."/>
            <person name="Murat C."/>
            <person name="Sun H."/>
            <person name="Tunlid A."/>
            <person name="Henrissat B."/>
            <person name="Grigoriev I.V."/>
            <person name="Hibbett D.S."/>
            <person name="Martin F."/>
            <person name="Nordberg H.P."/>
            <person name="Cantor M.N."/>
            <person name="Hua S.X."/>
        </authorList>
    </citation>
    <scope>NUCLEOTIDE SEQUENCE [LARGE SCALE GENOMIC DNA]</scope>
    <source>
        <strain evidence="1 2">Ve08.2h10</strain>
    </source>
</reference>
<keyword evidence="2" id="KW-1185">Reference proteome</keyword>